<dbReference type="InterPro" id="IPR025240">
    <property type="entry name" value="DUF4189"/>
</dbReference>
<gene>
    <name evidence="3" type="ORF">LVJ77_11710</name>
</gene>
<reference evidence="3" key="1">
    <citation type="journal article" date="2022" name="Res Sq">
        <title>Evolution of multicellular longitudinally dividing oral cavity symbionts (Neisseriaceae).</title>
        <authorList>
            <person name="Nyongesa S."/>
            <person name="Weber P."/>
            <person name="Bernet E."/>
            <person name="Pullido F."/>
            <person name="Nieckarz M."/>
            <person name="Delaby M."/>
            <person name="Nieves C."/>
            <person name="Viehboeck T."/>
            <person name="Krause N."/>
            <person name="Rivera-Millot A."/>
            <person name="Nakamura A."/>
            <person name="Vischer N."/>
            <person name="VanNieuwenhze M."/>
            <person name="Brun Y."/>
            <person name="Cava F."/>
            <person name="Bulgheresi S."/>
            <person name="Veyrier F."/>
        </authorList>
    </citation>
    <scope>NUCLEOTIDE SEQUENCE</scope>
    <source>
        <strain evidence="3">17694</strain>
    </source>
</reference>
<dbReference type="EMBL" id="CP091521">
    <property type="protein sequence ID" value="UOP04793.1"/>
    <property type="molecule type" value="Genomic_DNA"/>
</dbReference>
<dbReference type="Proteomes" id="UP000831534">
    <property type="component" value="Chromosome"/>
</dbReference>
<evidence type="ECO:0000313" key="3">
    <source>
        <dbReference type="EMBL" id="UOP04793.1"/>
    </source>
</evidence>
<feature type="signal peptide" evidence="1">
    <location>
        <begin position="1"/>
        <end position="21"/>
    </location>
</feature>
<name>A0A8T9MY58_9NEIS</name>
<feature type="domain" description="DUF4189" evidence="2">
    <location>
        <begin position="79"/>
        <end position="162"/>
    </location>
</feature>
<organism evidence="3 4">
    <name type="scientific">Conchiformibius kuhniae</name>
    <dbReference type="NCBI Taxonomy" id="211502"/>
    <lineage>
        <taxon>Bacteria</taxon>
        <taxon>Pseudomonadati</taxon>
        <taxon>Pseudomonadota</taxon>
        <taxon>Betaproteobacteria</taxon>
        <taxon>Neisseriales</taxon>
        <taxon>Neisseriaceae</taxon>
        <taxon>Conchiformibius</taxon>
    </lineage>
</organism>
<dbReference type="RefSeq" id="WP_169718755.1">
    <property type="nucleotide sequence ID" value="NZ_CP091521.1"/>
</dbReference>
<dbReference type="PROSITE" id="PS51257">
    <property type="entry name" value="PROKAR_LIPOPROTEIN"/>
    <property type="match status" value="1"/>
</dbReference>
<sequence length="175" mass="19476">MINKPSYLIAALLMMPVLASACNNPQDPGFAACMQNEAMHRDHAHRMHMSPSPAPAAVTYYSRYGVVVQGWRHNEPTTIFRANDYPSMEMAEHAAITRCRQQGLTTCNVLFNYQNGCFALTKGTLSPTVQRVFPGVHKSSKWRARNQSMQNCRASATNCEAYGTVDCALPSRTPY</sequence>
<accession>A0A8T9MY58</accession>
<keyword evidence="1" id="KW-0732">Signal</keyword>
<proteinExistence type="predicted"/>
<evidence type="ECO:0000259" key="2">
    <source>
        <dbReference type="Pfam" id="PF13827"/>
    </source>
</evidence>
<dbReference type="AlphaFoldDB" id="A0A8T9MY58"/>
<reference evidence="3" key="2">
    <citation type="submission" date="2024-09" db="EMBL/GenBank/DDBJ databases">
        <authorList>
            <person name="Veyrier F.J."/>
        </authorList>
    </citation>
    <scope>NUCLEOTIDE SEQUENCE</scope>
    <source>
        <strain evidence="3">17694</strain>
    </source>
</reference>
<dbReference type="Pfam" id="PF13827">
    <property type="entry name" value="DUF4189"/>
    <property type="match status" value="1"/>
</dbReference>
<feature type="chain" id="PRO_5035794086" evidence="1">
    <location>
        <begin position="22"/>
        <end position="175"/>
    </location>
</feature>
<keyword evidence="4" id="KW-1185">Reference proteome</keyword>
<evidence type="ECO:0000313" key="4">
    <source>
        <dbReference type="Proteomes" id="UP000831534"/>
    </source>
</evidence>
<dbReference type="KEGG" id="ckh:LVJ77_11710"/>
<protein>
    <submittedName>
        <fullName evidence="3">DUF4189 domain-containing protein</fullName>
    </submittedName>
</protein>
<evidence type="ECO:0000256" key="1">
    <source>
        <dbReference type="SAM" id="SignalP"/>
    </source>
</evidence>